<feature type="domain" description="PLD phosphodiesterase" evidence="10">
    <location>
        <begin position="343"/>
        <end position="370"/>
    </location>
</feature>
<evidence type="ECO:0000256" key="2">
    <source>
        <dbReference type="ARBA" id="ARBA00003145"/>
    </source>
</evidence>
<comment type="function">
    <text evidence="2">Could be a virulence factor.</text>
</comment>
<accession>A0A7W6IJT6</accession>
<comment type="caution">
    <text evidence="11">The sequence shown here is derived from an EMBL/GenBank/DDBJ whole genome shotgun (WGS) entry which is preliminary data.</text>
</comment>
<evidence type="ECO:0000256" key="1">
    <source>
        <dbReference type="ARBA" id="ARBA00000798"/>
    </source>
</evidence>
<dbReference type="InterPro" id="IPR015679">
    <property type="entry name" value="PLipase_D_fam"/>
</dbReference>
<keyword evidence="12" id="KW-1185">Reference proteome</keyword>
<proteinExistence type="predicted"/>
<dbReference type="AlphaFoldDB" id="A0A7W6IJT6"/>
<evidence type="ECO:0000256" key="5">
    <source>
        <dbReference type="ARBA" id="ARBA00022525"/>
    </source>
</evidence>
<dbReference type="GO" id="GO:0005576">
    <property type="term" value="C:extracellular region"/>
    <property type="evidence" value="ECO:0007669"/>
    <property type="project" value="UniProtKB-SubCell"/>
</dbReference>
<dbReference type="Pfam" id="PF00614">
    <property type="entry name" value="PLDc"/>
    <property type="match status" value="1"/>
</dbReference>
<evidence type="ECO:0000313" key="12">
    <source>
        <dbReference type="Proteomes" id="UP000547011"/>
    </source>
</evidence>
<dbReference type="Gene3D" id="3.30.870.10">
    <property type="entry name" value="Endonuclease Chain A"/>
    <property type="match status" value="2"/>
</dbReference>
<evidence type="ECO:0000256" key="6">
    <source>
        <dbReference type="ARBA" id="ARBA00022737"/>
    </source>
</evidence>
<organism evidence="11 12">
    <name type="scientific">Devosia subaequoris</name>
    <dbReference type="NCBI Taxonomy" id="395930"/>
    <lineage>
        <taxon>Bacteria</taxon>
        <taxon>Pseudomonadati</taxon>
        <taxon>Pseudomonadota</taxon>
        <taxon>Alphaproteobacteria</taxon>
        <taxon>Hyphomicrobiales</taxon>
        <taxon>Devosiaceae</taxon>
        <taxon>Devosia</taxon>
    </lineage>
</organism>
<evidence type="ECO:0000256" key="8">
    <source>
        <dbReference type="ARBA" id="ARBA00023098"/>
    </source>
</evidence>
<keyword evidence="7" id="KW-0378">Hydrolase</keyword>
<dbReference type="SUPFAM" id="SSF56024">
    <property type="entry name" value="Phospholipase D/nuclease"/>
    <property type="match status" value="2"/>
</dbReference>
<dbReference type="RefSeq" id="WP_253560042.1">
    <property type="nucleotide sequence ID" value="NZ_JACIEW010000001.1"/>
</dbReference>
<evidence type="ECO:0000256" key="4">
    <source>
        <dbReference type="ARBA" id="ARBA00018392"/>
    </source>
</evidence>
<keyword evidence="8" id="KW-0443">Lipid metabolism</keyword>
<evidence type="ECO:0000256" key="3">
    <source>
        <dbReference type="ARBA" id="ARBA00004613"/>
    </source>
</evidence>
<dbReference type="PROSITE" id="PS50035">
    <property type="entry name" value="PLD"/>
    <property type="match status" value="2"/>
</dbReference>
<dbReference type="Proteomes" id="UP000547011">
    <property type="component" value="Unassembled WGS sequence"/>
</dbReference>
<dbReference type="Pfam" id="PF13091">
    <property type="entry name" value="PLDc_2"/>
    <property type="match status" value="1"/>
</dbReference>
<dbReference type="GO" id="GO:0009395">
    <property type="term" value="P:phospholipid catabolic process"/>
    <property type="evidence" value="ECO:0007669"/>
    <property type="project" value="TreeGrafter"/>
</dbReference>
<name>A0A7W6IJT6_9HYPH</name>
<dbReference type="PANTHER" id="PTHR18896:SF76">
    <property type="entry name" value="PHOSPHOLIPASE"/>
    <property type="match status" value="1"/>
</dbReference>
<keyword evidence="5" id="KW-0964">Secreted</keyword>
<feature type="domain" description="PLD phosphodiesterase" evidence="10">
    <location>
        <begin position="127"/>
        <end position="154"/>
    </location>
</feature>
<dbReference type="EMBL" id="JACIEW010000001">
    <property type="protein sequence ID" value="MBB4050572.1"/>
    <property type="molecule type" value="Genomic_DNA"/>
</dbReference>
<comment type="catalytic activity">
    <reaction evidence="1">
        <text>a 1,2-diacyl-sn-glycero-3-phosphocholine + H2O = a 1,2-diacyl-sn-glycero-3-phosphate + choline + H(+)</text>
        <dbReference type="Rhea" id="RHEA:14445"/>
        <dbReference type="ChEBI" id="CHEBI:15354"/>
        <dbReference type="ChEBI" id="CHEBI:15377"/>
        <dbReference type="ChEBI" id="CHEBI:15378"/>
        <dbReference type="ChEBI" id="CHEBI:57643"/>
        <dbReference type="ChEBI" id="CHEBI:58608"/>
        <dbReference type="EC" id="3.1.4.4"/>
    </reaction>
</comment>
<dbReference type="SMART" id="SM00155">
    <property type="entry name" value="PLDc"/>
    <property type="match status" value="2"/>
</dbReference>
<evidence type="ECO:0000256" key="7">
    <source>
        <dbReference type="ARBA" id="ARBA00022801"/>
    </source>
</evidence>
<protein>
    <recommendedName>
        <fullName evidence="4">Phospholipase D</fullName>
    </recommendedName>
    <alternativeName>
        <fullName evidence="9">Choline phosphatase</fullName>
    </alternativeName>
</protein>
<reference evidence="11 12" key="1">
    <citation type="submission" date="2020-08" db="EMBL/GenBank/DDBJ databases">
        <title>Genomic Encyclopedia of Type Strains, Phase IV (KMG-IV): sequencing the most valuable type-strain genomes for metagenomic binning, comparative biology and taxonomic classification.</title>
        <authorList>
            <person name="Goeker M."/>
        </authorList>
    </citation>
    <scope>NUCLEOTIDE SEQUENCE [LARGE SCALE GENOMIC DNA]</scope>
    <source>
        <strain evidence="11 12">DSM 23447</strain>
    </source>
</reference>
<dbReference type="InterPro" id="IPR001736">
    <property type="entry name" value="PLipase_D/transphosphatidylase"/>
</dbReference>
<dbReference type="CDD" id="cd09140">
    <property type="entry name" value="PLDc_vPLD1_2_like_bac_1"/>
    <property type="match status" value="1"/>
</dbReference>
<comment type="subcellular location">
    <subcellularLocation>
        <location evidence="3">Secreted</location>
    </subcellularLocation>
</comment>
<dbReference type="GO" id="GO:0004630">
    <property type="term" value="F:phospholipase D activity"/>
    <property type="evidence" value="ECO:0007669"/>
    <property type="project" value="UniProtKB-EC"/>
</dbReference>
<dbReference type="InterPro" id="IPR025202">
    <property type="entry name" value="PLD-like_dom"/>
</dbReference>
<dbReference type="PANTHER" id="PTHR18896">
    <property type="entry name" value="PHOSPHOLIPASE D"/>
    <property type="match status" value="1"/>
</dbReference>
<gene>
    <name evidence="11" type="ORF">GGR20_000190</name>
</gene>
<dbReference type="CDD" id="cd09143">
    <property type="entry name" value="PLDc_vPLD1_2_like_bac_2"/>
    <property type="match status" value="1"/>
</dbReference>
<evidence type="ECO:0000313" key="11">
    <source>
        <dbReference type="EMBL" id="MBB4050572.1"/>
    </source>
</evidence>
<evidence type="ECO:0000256" key="9">
    <source>
        <dbReference type="ARBA" id="ARBA00029594"/>
    </source>
</evidence>
<evidence type="ECO:0000259" key="10">
    <source>
        <dbReference type="PROSITE" id="PS50035"/>
    </source>
</evidence>
<sequence length="487" mass="55606">MTGLELVPGHNCMGVDTATRLSVIVDAENYFRHARSAMLKARQRISLIGWDFDTRIGLHETESDAAPTELGRFILWLVEQSPDLEIFILQWDFGIFKTIKRGTTLLRVVQWALHPRIHVKFDNVHPVGASHHQKIMLVDDGLAFVGGIDMTGDRWDTREHRHDDERRRRPFTRRRYKPWHDVTTASTGPIVDCIARLVRERWSLADGKPEMGQLECKQTHWPDELPVQFEEVEVGIARSAPELDKRPAVLEAERLWLDQIAVARKFLYIESQYFASRAIVSALAKRLVEADGPEIVIINPESAQGWLEPVAMDTARARLYAWLKRADRHDRFRLFHPYDSAGDPIYAHAKTLVADDTILKVGSSNINNRSLRLDTECDLVLVAPEDDLAIREHIAWIRNDLIAEHLVTTPDAVGASLAKTGSLIKTIEDLTPKTGRNLRPYQPPELNDLEQWLAENEVLDPEGADEMFENIAQRGLARGFLRRFVRD</sequence>
<keyword evidence="6" id="KW-0677">Repeat</keyword>